<dbReference type="AlphaFoldDB" id="X0YX91"/>
<gene>
    <name evidence="1" type="ORF">S01H1_64248</name>
</gene>
<reference evidence="1" key="1">
    <citation type="journal article" date="2014" name="Front. Microbiol.">
        <title>High frequency of phylogenetically diverse reductive dehalogenase-homologous genes in deep subseafloor sedimentary metagenomes.</title>
        <authorList>
            <person name="Kawai M."/>
            <person name="Futagami T."/>
            <person name="Toyoda A."/>
            <person name="Takaki Y."/>
            <person name="Nishi S."/>
            <person name="Hori S."/>
            <person name="Arai W."/>
            <person name="Tsubouchi T."/>
            <person name="Morono Y."/>
            <person name="Uchiyama I."/>
            <person name="Ito T."/>
            <person name="Fujiyama A."/>
            <person name="Inagaki F."/>
            <person name="Takami H."/>
        </authorList>
    </citation>
    <scope>NUCLEOTIDE SEQUENCE</scope>
    <source>
        <strain evidence="1">Expedition CK06-06</strain>
    </source>
</reference>
<dbReference type="Gene3D" id="3.40.960.10">
    <property type="entry name" value="VSR Endonuclease"/>
    <property type="match status" value="1"/>
</dbReference>
<dbReference type="SUPFAM" id="SSF52980">
    <property type="entry name" value="Restriction endonuclease-like"/>
    <property type="match status" value="1"/>
</dbReference>
<dbReference type="EMBL" id="BARS01042342">
    <property type="protein sequence ID" value="GAG41201.1"/>
    <property type="molecule type" value="Genomic_DNA"/>
</dbReference>
<name>X0YX91_9ZZZZ</name>
<accession>X0YX91</accession>
<comment type="caution">
    <text evidence="1">The sequence shown here is derived from an EMBL/GenBank/DDBJ whole genome shotgun (WGS) entry which is preliminary data.</text>
</comment>
<evidence type="ECO:0008006" key="2">
    <source>
        <dbReference type="Google" id="ProtNLM"/>
    </source>
</evidence>
<sequence length="79" mass="9447">QIFNPKTGYGLELDIFIPTLDKAIEYNGEYWHQDKSRDLLKQELCKLKNISLLIIWNKEWKISGEKCKNKIKKFIFNKS</sequence>
<organism evidence="1">
    <name type="scientific">marine sediment metagenome</name>
    <dbReference type="NCBI Taxonomy" id="412755"/>
    <lineage>
        <taxon>unclassified sequences</taxon>
        <taxon>metagenomes</taxon>
        <taxon>ecological metagenomes</taxon>
    </lineage>
</organism>
<dbReference type="InterPro" id="IPR011335">
    <property type="entry name" value="Restrct_endonuc-II-like"/>
</dbReference>
<protein>
    <recommendedName>
        <fullName evidence="2">DUF559 domain-containing protein</fullName>
    </recommendedName>
</protein>
<evidence type="ECO:0000313" key="1">
    <source>
        <dbReference type="EMBL" id="GAG41201.1"/>
    </source>
</evidence>
<feature type="non-terminal residue" evidence="1">
    <location>
        <position position="1"/>
    </location>
</feature>
<proteinExistence type="predicted"/>